<feature type="compositionally biased region" description="Basic residues" evidence="4">
    <location>
        <begin position="1469"/>
        <end position="1481"/>
    </location>
</feature>
<reference evidence="5" key="2">
    <citation type="submission" date="2025-09" db="UniProtKB">
        <authorList>
            <consortium name="Ensembl"/>
        </authorList>
    </citation>
    <scope>IDENTIFICATION</scope>
</reference>
<feature type="region of interest" description="Disordered" evidence="4">
    <location>
        <begin position="2389"/>
        <end position="2477"/>
    </location>
</feature>
<feature type="region of interest" description="Disordered" evidence="4">
    <location>
        <begin position="4531"/>
        <end position="4619"/>
    </location>
</feature>
<feature type="compositionally biased region" description="Basic and acidic residues" evidence="4">
    <location>
        <begin position="3336"/>
        <end position="3354"/>
    </location>
</feature>
<feature type="compositionally biased region" description="Basic residues" evidence="4">
    <location>
        <begin position="3997"/>
        <end position="4011"/>
    </location>
</feature>
<feature type="compositionally biased region" description="Basic residues" evidence="4">
    <location>
        <begin position="4393"/>
        <end position="4406"/>
    </location>
</feature>
<feature type="region of interest" description="Disordered" evidence="4">
    <location>
        <begin position="771"/>
        <end position="828"/>
    </location>
</feature>
<dbReference type="GO" id="GO:0003924">
    <property type="term" value="F:GTPase activity"/>
    <property type="evidence" value="ECO:0007669"/>
    <property type="project" value="InterPro"/>
</dbReference>
<feature type="compositionally biased region" description="Basic and acidic residues" evidence="4">
    <location>
        <begin position="2265"/>
        <end position="2283"/>
    </location>
</feature>
<feature type="region of interest" description="Disordered" evidence="4">
    <location>
        <begin position="1448"/>
        <end position="1492"/>
    </location>
</feature>
<feature type="compositionally biased region" description="Basic residues" evidence="4">
    <location>
        <begin position="398"/>
        <end position="410"/>
    </location>
</feature>
<feature type="region of interest" description="Disordered" evidence="4">
    <location>
        <begin position="458"/>
        <end position="487"/>
    </location>
</feature>
<feature type="compositionally biased region" description="Basic residues" evidence="4">
    <location>
        <begin position="991"/>
        <end position="1006"/>
    </location>
</feature>
<feature type="region of interest" description="Disordered" evidence="4">
    <location>
        <begin position="3309"/>
        <end position="3354"/>
    </location>
</feature>
<dbReference type="SUPFAM" id="SSF52540">
    <property type="entry name" value="P-loop containing nucleoside triphosphate hydrolases"/>
    <property type="match status" value="1"/>
</dbReference>
<feature type="compositionally biased region" description="Basic residues" evidence="4">
    <location>
        <begin position="2251"/>
        <end position="2264"/>
    </location>
</feature>
<feature type="compositionally biased region" description="Basic residues" evidence="4">
    <location>
        <begin position="2062"/>
        <end position="2077"/>
    </location>
</feature>
<feature type="compositionally biased region" description="Basic residues" evidence="4">
    <location>
        <begin position="1855"/>
        <end position="1869"/>
    </location>
</feature>
<keyword evidence="1" id="KW-0547">Nucleotide-binding</keyword>
<feature type="compositionally biased region" description="Basic and acidic residues" evidence="4">
    <location>
        <begin position="5414"/>
        <end position="5424"/>
    </location>
</feature>
<feature type="region of interest" description="Disordered" evidence="4">
    <location>
        <begin position="952"/>
        <end position="1030"/>
    </location>
</feature>
<feature type="compositionally biased region" description="Acidic residues" evidence="4">
    <location>
        <begin position="1016"/>
        <end position="1027"/>
    </location>
</feature>
<dbReference type="SMART" id="SM00174">
    <property type="entry name" value="RHO"/>
    <property type="match status" value="1"/>
</dbReference>
<feature type="compositionally biased region" description="Polar residues" evidence="4">
    <location>
        <begin position="264"/>
        <end position="298"/>
    </location>
</feature>
<feature type="compositionally biased region" description="Basic residues" evidence="4">
    <location>
        <begin position="1180"/>
        <end position="1193"/>
    </location>
</feature>
<feature type="region of interest" description="Disordered" evidence="4">
    <location>
        <begin position="2913"/>
        <end position="2970"/>
    </location>
</feature>
<feature type="region of interest" description="Disordered" evidence="4">
    <location>
        <begin position="4744"/>
        <end position="4771"/>
    </location>
</feature>
<protein>
    <submittedName>
        <fullName evidence="5">Uncharacterized LOC109891272</fullName>
    </submittedName>
</protein>
<feature type="region of interest" description="Disordered" evidence="4">
    <location>
        <begin position="4661"/>
        <end position="4705"/>
    </location>
</feature>
<dbReference type="RefSeq" id="XP_031681285.1">
    <property type="nucleotide sequence ID" value="XM_031825425.1"/>
</dbReference>
<gene>
    <name evidence="5" type="primary">LOC109891272</name>
</gene>
<feature type="compositionally biased region" description="Basic residues" evidence="4">
    <location>
        <begin position="3322"/>
        <end position="3335"/>
    </location>
</feature>
<feature type="compositionally biased region" description="Basic and acidic residues" evidence="4">
    <location>
        <begin position="1482"/>
        <end position="1492"/>
    </location>
</feature>
<feature type="compositionally biased region" description="Basic residues" evidence="4">
    <location>
        <begin position="2540"/>
        <end position="2552"/>
    </location>
</feature>
<keyword evidence="2" id="KW-0342">GTP-binding</keyword>
<feature type="region of interest" description="Disordered" evidence="4">
    <location>
        <begin position="2602"/>
        <end position="2628"/>
    </location>
</feature>
<feature type="region of interest" description="Disordered" evidence="4">
    <location>
        <begin position="1842"/>
        <end position="1899"/>
    </location>
</feature>
<feature type="compositionally biased region" description="Basic residues" evidence="4">
    <location>
        <begin position="2926"/>
        <end position="2940"/>
    </location>
</feature>
<dbReference type="CDD" id="cd00154">
    <property type="entry name" value="Rab"/>
    <property type="match status" value="1"/>
</dbReference>
<feature type="region of interest" description="Disordered" evidence="4">
    <location>
        <begin position="5128"/>
        <end position="5157"/>
    </location>
</feature>
<feature type="compositionally biased region" description="Basic and acidic residues" evidence="4">
    <location>
        <begin position="458"/>
        <end position="476"/>
    </location>
</feature>
<dbReference type="Proteomes" id="UP000694557">
    <property type="component" value="Unassembled WGS sequence"/>
</dbReference>
<feature type="compositionally biased region" description="Basic and acidic residues" evidence="4">
    <location>
        <begin position="4671"/>
        <end position="4681"/>
    </location>
</feature>
<feature type="compositionally biased region" description="Polar residues" evidence="4">
    <location>
        <begin position="1842"/>
        <end position="1854"/>
    </location>
</feature>
<feature type="compositionally biased region" description="Acidic residues" evidence="4">
    <location>
        <begin position="4229"/>
        <end position="4240"/>
    </location>
</feature>
<dbReference type="Gene3D" id="3.40.50.300">
    <property type="entry name" value="P-loop containing nucleotide triphosphate hydrolases"/>
    <property type="match status" value="1"/>
</dbReference>
<feature type="region of interest" description="Disordered" evidence="4">
    <location>
        <begin position="1167"/>
        <end position="1212"/>
    </location>
</feature>
<dbReference type="KEGG" id="oki:109891272"/>
<feature type="compositionally biased region" description="Polar residues" evidence="4">
    <location>
        <begin position="2408"/>
        <end position="2440"/>
    </location>
</feature>
<feature type="compositionally biased region" description="Basic and acidic residues" evidence="4">
    <location>
        <begin position="4531"/>
        <end position="4546"/>
    </location>
</feature>
<feature type="compositionally biased region" description="Basic residues" evidence="4">
    <location>
        <begin position="3133"/>
        <end position="3148"/>
    </location>
</feature>
<feature type="region of interest" description="Disordered" evidence="4">
    <location>
        <begin position="5055"/>
        <end position="5112"/>
    </location>
</feature>
<organism evidence="5 6">
    <name type="scientific">Oncorhynchus kisutch</name>
    <name type="common">Coho salmon</name>
    <name type="synonym">Salmo kisutch</name>
    <dbReference type="NCBI Taxonomy" id="8019"/>
    <lineage>
        <taxon>Eukaryota</taxon>
        <taxon>Metazoa</taxon>
        <taxon>Chordata</taxon>
        <taxon>Craniata</taxon>
        <taxon>Vertebrata</taxon>
        <taxon>Euteleostomi</taxon>
        <taxon>Actinopterygii</taxon>
        <taxon>Neopterygii</taxon>
        <taxon>Teleostei</taxon>
        <taxon>Protacanthopterygii</taxon>
        <taxon>Salmoniformes</taxon>
        <taxon>Salmonidae</taxon>
        <taxon>Salmoninae</taxon>
        <taxon>Oncorhynchus</taxon>
    </lineage>
</organism>
<dbReference type="InterPro" id="IPR050227">
    <property type="entry name" value="Rab"/>
</dbReference>
<feature type="compositionally biased region" description="Polar residues" evidence="4">
    <location>
        <begin position="5144"/>
        <end position="5157"/>
    </location>
</feature>
<feature type="compositionally biased region" description="Acidic residues" evidence="4">
    <location>
        <begin position="802"/>
        <end position="818"/>
    </location>
</feature>
<dbReference type="SMART" id="SM00175">
    <property type="entry name" value="RAB"/>
    <property type="match status" value="1"/>
</dbReference>
<feature type="region of interest" description="Disordered" evidence="4">
    <location>
        <begin position="103"/>
        <end position="135"/>
    </location>
</feature>
<name>A0A8C7C9H1_ONCKI</name>
<feature type="compositionally biased region" description="Basic residues" evidence="4">
    <location>
        <begin position="4682"/>
        <end position="4694"/>
    </location>
</feature>
<feature type="compositionally biased region" description="Basic and acidic residues" evidence="4">
    <location>
        <begin position="20"/>
        <end position="42"/>
    </location>
</feature>
<feature type="compositionally biased region" description="Polar residues" evidence="4">
    <location>
        <begin position="4661"/>
        <end position="4670"/>
    </location>
</feature>
<dbReference type="InterPro" id="IPR005225">
    <property type="entry name" value="Small_GTP-bd"/>
</dbReference>
<feature type="region of interest" description="Disordered" evidence="4">
    <location>
        <begin position="247"/>
        <end position="334"/>
    </location>
</feature>
<feature type="compositionally biased region" description="Polar residues" evidence="4">
    <location>
        <begin position="377"/>
        <end position="386"/>
    </location>
</feature>
<evidence type="ECO:0000256" key="4">
    <source>
        <dbReference type="SAM" id="MobiDB-lite"/>
    </source>
</evidence>
<evidence type="ECO:0000256" key="2">
    <source>
        <dbReference type="ARBA" id="ARBA00023134"/>
    </source>
</evidence>
<dbReference type="InterPro" id="IPR001806">
    <property type="entry name" value="Small_GTPase"/>
</dbReference>
<feature type="compositionally biased region" description="Polar residues" evidence="4">
    <location>
        <begin position="2519"/>
        <end position="2528"/>
    </location>
</feature>
<dbReference type="PROSITE" id="PS51419">
    <property type="entry name" value="RAB"/>
    <property type="match status" value="1"/>
</dbReference>
<feature type="region of interest" description="Disordered" evidence="4">
    <location>
        <begin position="4165"/>
        <end position="4243"/>
    </location>
</feature>
<feature type="compositionally biased region" description="Acidic residues" evidence="4">
    <location>
        <begin position="4015"/>
        <end position="4031"/>
    </location>
</feature>
<feature type="compositionally biased region" description="Basic and acidic residues" evidence="4">
    <location>
        <begin position="2602"/>
        <end position="2618"/>
    </location>
</feature>
<dbReference type="PROSITE" id="PS51420">
    <property type="entry name" value="RHO"/>
    <property type="match status" value="1"/>
</dbReference>
<feature type="compositionally biased region" description="Basic and acidic residues" evidence="4">
    <location>
        <begin position="4744"/>
        <end position="4760"/>
    </location>
</feature>
<feature type="region of interest" description="Disordered" evidence="4">
    <location>
        <begin position="5396"/>
        <end position="5436"/>
    </location>
</feature>
<feature type="compositionally biased region" description="Polar residues" evidence="4">
    <location>
        <begin position="2913"/>
        <end position="2925"/>
    </location>
</feature>
<feature type="region of interest" description="Disordered" evidence="4">
    <location>
        <begin position="3984"/>
        <end position="4041"/>
    </location>
</feature>
<feature type="region of interest" description="Disordered" evidence="4">
    <location>
        <begin position="2023"/>
        <end position="2101"/>
    </location>
</feature>
<feature type="region of interest" description="Disordered" evidence="4">
    <location>
        <begin position="3673"/>
        <end position="3700"/>
    </location>
</feature>
<dbReference type="FunFam" id="3.40.50.300:FF:001129">
    <property type="entry name" value="ras-related protein Rab-44 isoform X2"/>
    <property type="match status" value="1"/>
</dbReference>
<feature type="compositionally biased region" description="Polar residues" evidence="4">
    <location>
        <begin position="1337"/>
        <end position="1369"/>
    </location>
</feature>
<feature type="compositionally biased region" description="Acidic residues" evidence="4">
    <location>
        <begin position="1873"/>
        <end position="1889"/>
    </location>
</feature>
<feature type="compositionally biased region" description="Acidic residues" evidence="4">
    <location>
        <begin position="2944"/>
        <end position="2960"/>
    </location>
</feature>
<dbReference type="GeneTree" id="ENSGT00940000160379"/>
<dbReference type="Ensembl" id="ENSOKIT00005002559.1">
    <property type="protein sequence ID" value="ENSOKIP00005002434.1"/>
    <property type="gene ID" value="ENSOKIG00005001167.1"/>
</dbReference>
<feature type="compositionally biased region" description="Basic and acidic residues" evidence="4">
    <location>
        <begin position="2529"/>
        <end position="2539"/>
    </location>
</feature>
<feature type="compositionally biased region" description="Acidic residues" evidence="4">
    <location>
        <begin position="3158"/>
        <end position="3169"/>
    </location>
</feature>
<feature type="compositionally biased region" description="Basic and acidic residues" evidence="4">
    <location>
        <begin position="4695"/>
        <end position="4705"/>
    </location>
</feature>
<feature type="compositionally biased region" description="Basic residues" evidence="4">
    <location>
        <begin position="5068"/>
        <end position="5082"/>
    </location>
</feature>
<feature type="compositionally biased region" description="Polar residues" evidence="4">
    <location>
        <begin position="771"/>
        <end position="783"/>
    </location>
</feature>
<sequence>MSGKNSRKVRMGSSRQPRQNQDEHETNKDDDGSQMLSKERKVVEVGAGSVSVMLQTDLVSSDNLSTITQQHTEINNPPLNYVTESHLSQPVNPYLLKSLDTAGKRRKMGSTRQNKRKPDNTDFGVIQDTKTGDTEQSLELQASIAVVESESHSKGEECLGPKESEMNTQSRSQSEFILFASNTLNQPDDRCKEEVGEDTEPRTKTVVSCGTEMLQDTLGTESLLHLPLDLALEVVHGFAAEPITEELKKEEERRQESEHAEVESSTFLSSRQSLDQSLESDTLTNTEEFESFNNTIIPQSGEGEEKLEPVVNESELQDDINSTGPGNQETLHQRDEDENFVDLIVEENIVLANITPFRQPDHVESIEPEQSEDMTCFLQSTPSDSSLGHDKSAQSESRRRKMGSTRRNHRGIHEVEEHGESKMRGYRYLYDEGEEVILGKEEMFGIEETEFEISMEPKDSASVDAKEGEQMEKENFQTEEDTENIGETGRRLERDMGTVEGSGVETSEESLMLLEPEHGADEEKKGMEEERLIEPTPFDQYIDSFGIADQLYNQEKGNRFTVDSVNTETESNNEASMAHNVDPMEPFSVGLDQSGVTLLREEEVSDYTLLVNNSEVIKCSQIAYDCALTLESDDTFSTDPKISPSQLIQTPCMEITNPFLKPLLPQSIQGNEGGANTDPNTTGGLDTSEVMLLSEKEMSDHVPLVKEVSVSSQMTYDDRTLTTEPCQTDEALSTDPNISASQLNQTPYSDESHNSFPNSLLLQSVQDQGDNAANINSNQSPSLSRRRKMGSTRRHPRVVQREEEDTEEKQEVEIESTEIEDKRENMDAVEGSSMEFEMLMESKDGAGNEKNEEEERNEETVLTDLSCSFSTSNQEGRNIEADNIESESQSIIKESMATKLLLLREVELTQISQTLHNTYPDVPTIESYDSYLTDDTLNSNPAITGLQHKGTSLEETLDESRGNTDSPPDPPSLQSSLGSEETAEVESYTPGRKRKIGSTRSKSHPGRKGEERREEGQEEEKGEDTDVIGEVGDVITTAEMDSSIEKTELVELEELLEKVTEEQAMGDPAIIVVEGEVNIVVEGESGIERSELVEHTEKVREAEEIEVEVKIVAESESNQTPSDTAALTVEAQESCDMVCIEPYITSQYLEDNNPSLNDLTEINLSQTENPYLLESPDTAKKRRKRGSTRRNKGKQAETDFGEKQDAKTGDTEKSLQLQASIAVVESWSSSNTEELLGPKESETDTECLLFASNTLDKQDDRWKEEVGEDIEPSSEAVVSYSSELLQDTLGTESLLHLPLDLVLQVVHGFAAEPITEELKKEEERRQESEHAEVESPTFLSSRQSLDQSLESDTLTNTEEFESFNNTIIPQSGEGEEKLEPVVNESELQDDINSTGPGNRETLHQRDEDENFVGLIVEENIVMANITHFRQPDHVESIEPEQSEDMTCFLQSTPSDSSLGHDKSAQSESRRRKMGSTRRNHRGIHEEEEHGESKMRGYRYLYDEGEEVILGKEEMFGIEETEFEISMEPKDGASVDEKEGEQMEKENFQTEEDTENIGETGRRLERDMGTVEGPGVETSEESLMLLEPEHGADEEKKGMEEERLIEPTPFDQYIDSFGIADQLYNQEKGNRFTVDSVNTETESNNEASMAHNVDPMEPFSVGLDQSGVTLLREEEVSDYTLLVNNSEVIKCSQIAYDCALTLESDDTFSTDPKISPSQLIQTPCMEITNPFLKPLLPQSIQGNEGGANTDPNTTGGLDTSEVMLLSEKEMSDHVPLVKEVSVSSQMTYDDRTLTTEPCQTDEALSTDPNISASQLNQTPYSDESHNSFPNSLLLQSVQDQGDNAANINSNQSPSLSRRRKMGSTRRHPRVVQREEEDTEEKQEVEIESTEIEDKRENMDAVEGSSMEFEMLMESKDGAGNEKNEEEERNEETVLTDLSCSFSTSNQEGRNIEADNIESESQSIIKESMATKLLLLREVELTQISQTLHNTYPDVPTIESYDSYLTDDTLNSNPAITGLQHKGTSLEETLDESRGNTDSPPDPPSLQSSLGSEETAEVESYTPGRKRKIGSTRSKSHPGRKGEERREEGQEEEKGEDTDVIGEVGDVITTAEMDSSIEKTELVELEELLEKVTEEQAMGDPAIIVVEGEVNIVVEGESGIERSELVEHTEKVREAEEIEVEVKIVAESESNQTPSDTAALTVEAQESCDMVCIEPYITSQYLEDNNPSLNDLTEINLSQTENPYLLESPDTAKKRRKRGSTRRNKGKQAETDFGEKQDAKTGDTEKSLQLQASIAVVESWSSSNTEELLGPKESETDTECLLFASNTLDKQDDRWKEEVGEDIEPSSEAVVSYSSELLQDTLGTESLLHLPLDLVLQVVHGFAAEPITEELKKEEERRQESEHAEVESPTFLSSRQSLDQSLESDTLTNTEEFESFNNTIIPQSGEGEEKLEPVVNESELQDDINSTGPGNRETLHQRDEDENFVGLIVEENIVMANITHFRQPDHVESIEPEQSEDMTCFLQSTPSDSSLGHDKSAQSESRRRKMGSTRRNHRGIHEEEEHGESKMRGYRYLYDEGEEVILGKEEMFGIEETEFEISMEPKDGASVDEKEGEQMEKENFQTEEDTENIGETGRRLERDMGTVEGPGVETSEESLMLLEPEHGADEEKKGMEEERLIEPTPFDQYIDSFGIADQLYNQEKGNRFTVDSVNTETESNNEASMAHNVDPMEPFSVGLDQSGVTLLREEEVSDYTLLVNNSEVIKCSQIAYDCALTLESDDTFSTDPKISPSQLIQTPCMEITNPFLKPLLPQSIQGNEGGANTDPNTTGGLDTSEVMLLSEKEMSDHVPLVKEVSVSSQMTYDDRTLTTEPCQTDEALSTDPNISASQLNQTPYSDESHNSFPNSLLLQSVQDQGDNAANINSNQSPSLSRRRKMGSTRRHPRVVQREEEDTEEKQEVEIESTEIEDKRENMDAVEGSSMEFEMLMESKDGAGNEKNEEEERNEETVLTDLSCSFSTSNQEGRNIEADNIESESQSIIKESMATKLLLLREVELTQISQTLHNTYPDVPTIESYDSYLTDDTLNSNPAITGLQHKGTSLEETLDESRGNTDSPPDPPSLQSSLGSEETAEVESYTPGRKRKIGSTRSKSHPGRKGEERREEGQEEEKGEDTDVIGEVGDVITTAEMDSSIEKTELVELEELLEKVTEEQAMGDPAIIVVEGEVNIVVEGESGIERSELVEHTEKVREAEEIEVEVKIVAESESNQTPSDTAALTVEAQESCDMVCIEPYITSQYLEDNNPSLNDLTEINLSQTENPYLLESPDTAKKRRKRGSTRRNKGKQAETDFGEKQDAKTGDTEKSLQLQASIAVVESWSSSNTEELLGPKESETDTECLLFASNTLDKQDDRWKEEVGEDIEPSSEAVVSYSSELLQDTLGTESLLHLPLDLVLQVVHGFAAEPITEELKKEEERRQESEHAEVESPTFLSSRQSLDQSLESDTLTNTEEFESFNNTIIPQSGEGEEKLEPVVNESELQDDINSTGPGNRETLHQRDEDENFVGLIVEENIVMANITHFRQPDHVESIEPEQSEDMTCFLQSTPSDSSLGHDKSAQSESRRRKMGSTRRNHRGIHEEEEHGESKMRGYRYLYDEGEEVILGNEEMFGIEETEFEISMEPKDGASVDEKEGEQMEKENFQTEEDTENIGETGRRLERDMGTVEGPGVETSEESLMLLEPEHGADEEKKGMEEERLIEPTPFDQYIDSFGIADQLYNQEKGNRFTVDSVNTETESNNEASMAHNVDPMEPFSVGLDQSGVTLLREEEVSDYTLLVNNSEVIKCSQIAYDCALTLESDDTFSTDPKISPSQLIQTPCMEITNPFLKPLLPQSIQGNEGGANTDPNTTGGLDTSEVMLLSEKEMSDHVPLVKEVSVSSQMTYDDRTLTTEPCQTDEALSTDPNISASQLNQTPYSDESHNSFPNSLLLQSVQDQGDNAANINSNQSPSLSRRRKMGSTRRHPRVVQREEEDTEEKQEVEIESTEIEDKRENMDAVEGSSMEFEMLMESKDGAGNEKNEEEERNEETVLTDLSCSFSTSNQEGRNIEADNIESESQSIIKESMATKLLLLREVELTQISQTLHNTYPDVPTIESYDSYLTDDTLNSNPAITGLQHKGTSLEETLDESRGNTDSPPDPPSLQSSLGSEETAEVESYTPGRKRKIGSTRSKSHPGRKGEERREEGQEEEKGEDTDVIGEVGDVITTAEMDSSIEKTELVELEELLEKVTEEQAMGDPAIIVVEGEVNIVVEGESGIERSELVEHTEKVREAEEIEVEVKIVAESESNQTPSDTAALTVEAQESCDMVCIEPYITSQYLEDNNPSLNDLTEINLSQTENPYLLESPDTAKKRRKRGSTRRNKGKQAETDFGEKQDAKTGDTEKSLQLQASIAVVESWSSSNTEELLGPKESETDTECLLFASNTLDKQDDRWKEEVGEDIEPSSEAVVSYSSELLQDTLGTESLLHLPLDLVLQVVHGFAAEPITEELKKEEERRQESEHAEVESPTFLSSRQSLDQSLESDTLTNTEEFESFNNTIIPQSGEGEEKLEPVVNESELQDDINSTGPGNRETLHQRDEDENFVGLIVEENIVMANITHFRQPDHVESIEPEQSEDMTCFLQSTPSDSSLGHDKSAQSESRRRKMGSTRRNHRGIHEEEEHGESKMRGYRYLYDEGEEVILGNEEMFGIEETEFEISMEPKDGASVDEKEGEQMEKENFQTEEDTENIGETGRRLERDMGTVEGPGVETSEESLMLLEPEHGADEEKKGMEEERLIEPTPFDQYIDSFGIADQLYNQEKGNRFTVDSVNTETESNNEASMAHNVDPMEPFSVGLDQSGVTLLREEEVSDYTLLVNNSEVIKCSQIAYDCALTLESDDTFSTDPKISPSQLIQTPCMEITNPFLKPLLPQSIQGNEGGANTDPNTTGGLDTSEVMLLSEKEMSDHVPLVKEVSVSSQMTYDDRTLTTEPCQTDEALRTDPNISASQLNQTPYSDESHNSFPNSLLLQSVQDQGDNAANINSNQSPSLSRRRKMGSTRRHPRVVQREEEDTEEKQEVEIESTEIEDKRENMDAVEGSSMEFEMLMESKDGAGNEKNEEEERNEETGLSCSFSTSNQEGRNIEADNIESESQSIINHSMTAKLILRQSDFSEVRETLHNPNVPNLESHLTDDTLISTEKVREVEEIEVEVNTVMESESSQTDTAALTVEAQESGDMVCIDPHISAIQLTQTADMEQCLLTQSNSPSLPSKSSLSLSSQSHEDVGESKATGKRRKMGFTHQTQGGLHTEDEKQETGENITVAEVRAETIGNPEVNAVLERFQEERRAEAVSLEDQQEIQSSEKETILIEVVASSTVLTGKGSEPVAPAPQPGLGNKKGQEKAERVEKPPGTFGSSGSSSNPYNVVMVGNSSVGKTSFMRRFQSGEFCLHHDATIGIDTCIQSVTVDGSPVTLQLWDTAGQERFHSITRQVFHKAQGLMLMYDITSSQSFCDICYWVNCIQEGAPDDVIVILLGNKTDCAELHREVQTHEGENLAKGYDMLFMECSAATGDNVTLSMETLARMLKQLGEQTRQEEGSLVLQKEPPMKKSGCC</sequence>
<dbReference type="InterPro" id="IPR027417">
    <property type="entry name" value="P-loop_NTPase"/>
</dbReference>
<feature type="region of interest" description="Disordered" evidence="4">
    <location>
        <begin position="5001"/>
        <end position="5040"/>
    </location>
</feature>
<feature type="region of interest" description="Disordered" evidence="4">
    <location>
        <begin position="1799"/>
        <end position="1827"/>
    </location>
</feature>
<feature type="region of interest" description="Disordered" evidence="4">
    <location>
        <begin position="5279"/>
        <end position="5332"/>
    </location>
</feature>
<feature type="compositionally biased region" description="Polar residues" evidence="4">
    <location>
        <begin position="1448"/>
        <end position="1457"/>
    </location>
</feature>
<keyword evidence="3" id="KW-0449">Lipoprotein</keyword>
<feature type="compositionally biased region" description="Polar residues" evidence="4">
    <location>
        <begin position="5055"/>
        <end position="5067"/>
    </location>
</feature>
<feature type="compositionally biased region" description="Basic and acidic residues" evidence="4">
    <location>
        <begin position="3673"/>
        <end position="3689"/>
    </location>
</feature>
<feature type="compositionally biased region" description="Acidic residues" evidence="4">
    <location>
        <begin position="5086"/>
        <end position="5102"/>
    </location>
</feature>
<feature type="compositionally biased region" description="Basic residues" evidence="4">
    <location>
        <begin position="4204"/>
        <end position="4219"/>
    </location>
</feature>
<keyword evidence="6" id="KW-1185">Reference proteome</keyword>
<feature type="compositionally biased region" description="Low complexity" evidence="4">
    <location>
        <begin position="5279"/>
        <end position="5296"/>
    </location>
</feature>
<feature type="region of interest" description="Disordered" evidence="4">
    <location>
        <begin position="377"/>
        <end position="418"/>
    </location>
</feature>
<feature type="region of interest" description="Disordered" evidence="4">
    <location>
        <begin position="1318"/>
        <end position="1406"/>
    </location>
</feature>
<evidence type="ECO:0000256" key="3">
    <source>
        <dbReference type="ARBA" id="ARBA00023288"/>
    </source>
</evidence>
<feature type="region of interest" description="Disordered" evidence="4">
    <location>
        <begin position="1"/>
        <end position="42"/>
    </location>
</feature>
<feature type="region of interest" description="Disordered" evidence="4">
    <location>
        <begin position="3941"/>
        <end position="3969"/>
    </location>
</feature>
<feature type="region of interest" description="Disordered" evidence="4">
    <location>
        <begin position="2238"/>
        <end position="2283"/>
    </location>
</feature>
<feature type="region of interest" description="Disordered" evidence="4">
    <location>
        <begin position="3460"/>
        <end position="3548"/>
    </location>
</feature>
<feature type="compositionally biased region" description="Basic and acidic residues" evidence="4">
    <location>
        <begin position="2389"/>
        <end position="2404"/>
    </location>
</feature>
<dbReference type="SMART" id="SM00173">
    <property type="entry name" value="RAS"/>
    <property type="match status" value="1"/>
</dbReference>
<feature type="region of interest" description="Disordered" evidence="4">
    <location>
        <begin position="728"/>
        <end position="756"/>
    </location>
</feature>
<feature type="compositionally biased region" description="Polar residues" evidence="4">
    <location>
        <begin position="5020"/>
        <end position="5040"/>
    </location>
</feature>
<feature type="compositionally biased region" description="Polar residues" evidence="4">
    <location>
        <begin position="319"/>
        <end position="330"/>
    </location>
</feature>
<feature type="compositionally biased region" description="Basic residues" evidence="4">
    <location>
        <begin position="3611"/>
        <end position="3623"/>
    </location>
</feature>
<feature type="region of interest" description="Disordered" evidence="4">
    <location>
        <begin position="147"/>
        <end position="169"/>
    </location>
</feature>
<feature type="compositionally biased region" description="Polar residues" evidence="4">
    <location>
        <begin position="3479"/>
        <end position="3511"/>
    </location>
</feature>
<feature type="compositionally biased region" description="Basic and acidic residues" evidence="4">
    <location>
        <begin position="3624"/>
        <end position="3634"/>
    </location>
</feature>
<feature type="region of interest" description="Disordered" evidence="4">
    <location>
        <begin position="3590"/>
        <end position="3634"/>
    </location>
</feature>
<dbReference type="GeneID" id="109891272"/>
<feature type="compositionally biased region" description="Basic and acidic residues" evidence="4">
    <location>
        <begin position="3460"/>
        <end position="3475"/>
    </location>
</feature>
<feature type="compositionally biased region" description="Basic and acidic residues" evidence="4">
    <location>
        <begin position="1458"/>
        <end position="1468"/>
    </location>
</feature>
<feature type="region of interest" description="Disordered" evidence="4">
    <location>
        <begin position="2870"/>
        <end position="2898"/>
    </location>
</feature>
<feature type="region of interest" description="Disordered" evidence="4">
    <location>
        <begin position="665"/>
        <end position="684"/>
    </location>
</feature>
<dbReference type="PROSITE" id="PS51421">
    <property type="entry name" value="RAS"/>
    <property type="match status" value="1"/>
</dbReference>
<reference evidence="5" key="1">
    <citation type="submission" date="2025-08" db="UniProtKB">
        <authorList>
            <consortium name="Ensembl"/>
        </authorList>
    </citation>
    <scope>IDENTIFICATION</scope>
</reference>
<evidence type="ECO:0000313" key="6">
    <source>
        <dbReference type="Proteomes" id="UP000694557"/>
    </source>
</evidence>
<feature type="compositionally biased region" description="Basic and acidic residues" evidence="4">
    <location>
        <begin position="1194"/>
        <end position="1212"/>
    </location>
</feature>
<dbReference type="SMART" id="SM00176">
    <property type="entry name" value="RAN"/>
    <property type="match status" value="1"/>
</dbReference>
<evidence type="ECO:0000256" key="1">
    <source>
        <dbReference type="ARBA" id="ARBA00022741"/>
    </source>
</evidence>
<feature type="compositionally biased region" description="Basic and acidic residues" evidence="4">
    <location>
        <begin position="2553"/>
        <end position="2563"/>
    </location>
</feature>
<feature type="compositionally biased region" description="Basic and acidic residues" evidence="4">
    <location>
        <begin position="247"/>
        <end position="262"/>
    </location>
</feature>
<feature type="region of interest" description="Disordered" evidence="4">
    <location>
        <begin position="4380"/>
        <end position="4425"/>
    </location>
</feature>
<feature type="compositionally biased region" description="Basic and acidic residues" evidence="4">
    <location>
        <begin position="387"/>
        <end position="397"/>
    </location>
</feature>
<feature type="compositionally biased region" description="Polar residues" evidence="4">
    <location>
        <begin position="3984"/>
        <end position="3996"/>
    </location>
</feature>
<feature type="compositionally biased region" description="Basic and acidic residues" evidence="4">
    <location>
        <begin position="149"/>
        <end position="165"/>
    </location>
</feature>
<feature type="compositionally biased region" description="Basic and acidic residues" evidence="4">
    <location>
        <begin position="3600"/>
        <end position="3610"/>
    </location>
</feature>
<feature type="region of interest" description="Disordered" evidence="4">
    <location>
        <begin position="1531"/>
        <end position="1557"/>
    </location>
</feature>
<feature type="region of interest" description="Disordered" evidence="4">
    <location>
        <begin position="3878"/>
        <end position="3897"/>
    </location>
</feature>
<dbReference type="Pfam" id="PF00071">
    <property type="entry name" value="Ras"/>
    <property type="match status" value="1"/>
</dbReference>
<dbReference type="PRINTS" id="PR00449">
    <property type="entry name" value="RASTRNSFRMNG"/>
</dbReference>
<proteinExistence type="predicted"/>
<feature type="region of interest" description="Disordered" evidence="4">
    <location>
        <begin position="2519"/>
        <end position="2563"/>
    </location>
</feature>
<feature type="compositionally biased region" description="Polar residues" evidence="4">
    <location>
        <begin position="4550"/>
        <end position="4582"/>
    </location>
</feature>
<feature type="compositionally biased region" description="Polar residues" evidence="4">
    <location>
        <begin position="3590"/>
        <end position="3599"/>
    </location>
</feature>
<dbReference type="PANTHER" id="PTHR47977">
    <property type="entry name" value="RAS-RELATED PROTEIN RAB"/>
    <property type="match status" value="1"/>
</dbReference>
<dbReference type="NCBIfam" id="TIGR00231">
    <property type="entry name" value="small_GTP"/>
    <property type="match status" value="1"/>
</dbReference>
<feature type="compositionally biased region" description="Acidic residues" evidence="4">
    <location>
        <begin position="2087"/>
        <end position="2098"/>
    </location>
</feature>
<dbReference type="GO" id="GO:0005525">
    <property type="term" value="F:GTP binding"/>
    <property type="evidence" value="ECO:0007669"/>
    <property type="project" value="UniProtKB-KW"/>
</dbReference>
<feature type="compositionally biased region" description="Basic and acidic residues" evidence="4">
    <location>
        <begin position="4407"/>
        <end position="4425"/>
    </location>
</feature>
<feature type="compositionally biased region" description="Basic residues" evidence="4">
    <location>
        <begin position="104"/>
        <end position="115"/>
    </location>
</feature>
<accession>A0A8C7C9H1</accession>
<feature type="region of interest" description="Disordered" evidence="4">
    <location>
        <begin position="3094"/>
        <end position="3172"/>
    </location>
</feature>
<evidence type="ECO:0000313" key="5">
    <source>
        <dbReference type="Ensembl" id="ENSOKIP00005002434.1"/>
    </source>
</evidence>
<feature type="compositionally biased region" description="Basic and acidic residues" evidence="4">
    <location>
        <begin position="1318"/>
        <end position="1333"/>
    </location>
</feature>
<feature type="compositionally biased region" description="Basic residues" evidence="4">
    <location>
        <begin position="784"/>
        <end position="798"/>
    </location>
</feature>
<feature type="compositionally biased region" description="Basic residues" evidence="4">
    <location>
        <begin position="1"/>
        <end position="10"/>
    </location>
</feature>
<feature type="compositionally biased region" description="Basic and acidic residues" evidence="4">
    <location>
        <begin position="1531"/>
        <end position="1547"/>
    </location>
</feature>